<evidence type="ECO:0000259" key="8">
    <source>
        <dbReference type="Pfam" id="PF09335"/>
    </source>
</evidence>
<keyword evidence="10" id="KW-1185">Reference proteome</keyword>
<dbReference type="Proteomes" id="UP000538196">
    <property type="component" value="Unassembled WGS sequence"/>
</dbReference>
<comment type="subcellular location">
    <subcellularLocation>
        <location evidence="1 7">Cell membrane</location>
        <topology evidence="1 7">Multi-pass membrane protein</topology>
    </subcellularLocation>
</comment>
<protein>
    <submittedName>
        <fullName evidence="9">Membrane-associated protein</fullName>
    </submittedName>
</protein>
<evidence type="ECO:0000313" key="10">
    <source>
        <dbReference type="Proteomes" id="UP000538196"/>
    </source>
</evidence>
<evidence type="ECO:0000256" key="4">
    <source>
        <dbReference type="ARBA" id="ARBA00022692"/>
    </source>
</evidence>
<feature type="domain" description="VTT" evidence="8">
    <location>
        <begin position="45"/>
        <end position="172"/>
    </location>
</feature>
<dbReference type="EMBL" id="JACHVP010000002">
    <property type="protein sequence ID" value="MBB2967819.1"/>
    <property type="molecule type" value="Genomic_DNA"/>
</dbReference>
<evidence type="ECO:0000313" key="9">
    <source>
        <dbReference type="EMBL" id="MBB2967819.1"/>
    </source>
</evidence>
<name>A0A7W4UWY5_LEIAQ</name>
<evidence type="ECO:0000256" key="6">
    <source>
        <dbReference type="ARBA" id="ARBA00023136"/>
    </source>
</evidence>
<dbReference type="AlphaFoldDB" id="A0A7W4UWY5"/>
<evidence type="ECO:0000256" key="3">
    <source>
        <dbReference type="ARBA" id="ARBA00022475"/>
    </source>
</evidence>
<dbReference type="PANTHER" id="PTHR30353:SF0">
    <property type="entry name" value="TRANSMEMBRANE PROTEIN"/>
    <property type="match status" value="1"/>
</dbReference>
<reference evidence="9 10" key="1">
    <citation type="submission" date="2020-08" db="EMBL/GenBank/DDBJ databases">
        <title>Sequencing the genomes of 1000 actinobacteria strains.</title>
        <authorList>
            <person name="Klenk H.-P."/>
        </authorList>
    </citation>
    <scope>NUCLEOTIDE SEQUENCE [LARGE SCALE GENOMIC DNA]</scope>
    <source>
        <strain evidence="9 10">DSM 20146</strain>
    </source>
</reference>
<feature type="transmembrane region" description="Helical" evidence="7">
    <location>
        <begin position="51"/>
        <end position="81"/>
    </location>
</feature>
<dbReference type="InterPro" id="IPR032816">
    <property type="entry name" value="VTT_dom"/>
</dbReference>
<accession>A0A7W4UWY5</accession>
<proteinExistence type="inferred from homology"/>
<keyword evidence="3 7" id="KW-1003">Cell membrane</keyword>
<dbReference type="PANTHER" id="PTHR30353">
    <property type="entry name" value="INNER MEMBRANE PROTEIN DEDA-RELATED"/>
    <property type="match status" value="1"/>
</dbReference>
<keyword evidence="6 7" id="KW-0472">Membrane</keyword>
<feature type="transmembrane region" description="Helical" evidence="7">
    <location>
        <begin position="154"/>
        <end position="175"/>
    </location>
</feature>
<dbReference type="GO" id="GO:0005886">
    <property type="term" value="C:plasma membrane"/>
    <property type="evidence" value="ECO:0007669"/>
    <property type="project" value="UniProtKB-SubCell"/>
</dbReference>
<dbReference type="RefSeq" id="WP_021761564.1">
    <property type="nucleotide sequence ID" value="NZ_JACHVP010000002.1"/>
</dbReference>
<dbReference type="Pfam" id="PF09335">
    <property type="entry name" value="VTT_dom"/>
    <property type="match status" value="1"/>
</dbReference>
<comment type="caution">
    <text evidence="9">The sequence shown here is derived from an EMBL/GenBank/DDBJ whole genome shotgun (WGS) entry which is preliminary data.</text>
</comment>
<organism evidence="9 10">
    <name type="scientific">Leifsonia aquatica</name>
    <name type="common">Corynebacterium aquaticum</name>
    <dbReference type="NCBI Taxonomy" id="144185"/>
    <lineage>
        <taxon>Bacteria</taxon>
        <taxon>Bacillati</taxon>
        <taxon>Actinomycetota</taxon>
        <taxon>Actinomycetes</taxon>
        <taxon>Micrococcales</taxon>
        <taxon>Microbacteriaceae</taxon>
        <taxon>Leifsonia</taxon>
    </lineage>
</organism>
<comment type="caution">
    <text evidence="7">Lacks conserved residue(s) required for the propagation of feature annotation.</text>
</comment>
<evidence type="ECO:0000256" key="1">
    <source>
        <dbReference type="ARBA" id="ARBA00004651"/>
    </source>
</evidence>
<evidence type="ECO:0000256" key="5">
    <source>
        <dbReference type="ARBA" id="ARBA00022989"/>
    </source>
</evidence>
<evidence type="ECO:0000256" key="7">
    <source>
        <dbReference type="RuleBase" id="RU367016"/>
    </source>
</evidence>
<dbReference type="InterPro" id="IPR032818">
    <property type="entry name" value="DedA-like"/>
</dbReference>
<evidence type="ECO:0000256" key="2">
    <source>
        <dbReference type="ARBA" id="ARBA00010792"/>
    </source>
</evidence>
<comment type="similarity">
    <text evidence="2 7">Belongs to the DedA family.</text>
</comment>
<gene>
    <name evidence="9" type="ORF">FHX33_002582</name>
</gene>
<keyword evidence="4 7" id="KW-0812">Transmembrane</keyword>
<keyword evidence="5 7" id="KW-1133">Transmembrane helix</keyword>
<sequence length="218" mass="23170">MTSSGLLATGLIDPQGIIQAAGPWALLGVCAIVFVETGLLVGFFLPGDTLLFFTGVLVLTGHFAEPLWVIIIAVIVAAALGDQVGYAIGRRTGPAVFERRESGFFSRASVDRTQQFFDRFGGAAVTVARFVPVVRTFAPVAAGVGRMRWPLFTVYNVVGAAIWATAVILLGYGLGHIPGVADFVAQYLDLVLIGIVVISVVPVLVRVLTLRRRSRADS</sequence>
<feature type="transmembrane region" description="Helical" evidence="7">
    <location>
        <begin position="187"/>
        <end position="208"/>
    </location>
</feature>